<proteinExistence type="predicted"/>
<protein>
    <recommendedName>
        <fullName evidence="3">Peptidase M48 domain-containing protein</fullName>
    </recommendedName>
</protein>
<evidence type="ECO:0008006" key="3">
    <source>
        <dbReference type="Google" id="ProtNLM"/>
    </source>
</evidence>
<evidence type="ECO:0000313" key="1">
    <source>
        <dbReference type="EMBL" id="XFO70213.1"/>
    </source>
</evidence>
<dbReference type="EMBL" id="CP155571">
    <property type="protein sequence ID" value="XFO70213.1"/>
    <property type="molecule type" value="Genomic_DNA"/>
</dbReference>
<keyword evidence="2" id="KW-1185">Reference proteome</keyword>
<name>A0ABZ3IWG3_SPOA4</name>
<organism evidence="1 2">
    <name type="scientific">Sporomusa acidovorans (strain ATCC 49682 / DSM 3132 / Mol)</name>
    <dbReference type="NCBI Taxonomy" id="1123286"/>
    <lineage>
        <taxon>Bacteria</taxon>
        <taxon>Bacillati</taxon>
        <taxon>Bacillota</taxon>
        <taxon>Negativicutes</taxon>
        <taxon>Selenomonadales</taxon>
        <taxon>Sporomusaceae</taxon>
        <taxon>Sporomusa</taxon>
    </lineage>
</organism>
<gene>
    <name evidence="1" type="ORF">SPACI_002010</name>
</gene>
<evidence type="ECO:0000313" key="2">
    <source>
        <dbReference type="Proteomes" id="UP000216052"/>
    </source>
</evidence>
<sequence>MYYYVFYILKFTKSGIILITKLSKRGLIMEIDLSQLPISQLFKDYKHRIESKSNRKISLLLETNEIVNYPAAFYHSNDNCILVRVNPGLEKDMSIFEPIIAHEITHGYLKYKCKYGFIKMNPENIQLAAKIQTMIEDIPVQKMIADYGFIAIPPPIEASINIQLCMIKSGMPVGLIYDTWSLVHNIVLYWGHIKYIKITEKQRIILKELLDELQKRCPNEYMIGEEISNMFNEYDVFQAEGYSKIMLKIITKWNFPFHYIVE</sequence>
<accession>A0ABZ3IWG3</accession>
<reference evidence="1" key="1">
    <citation type="submission" date="2024-05" db="EMBL/GenBank/DDBJ databases">
        <title>Isolation and characterization of Sporomusa carbonis sp. nov., a carboxydotrophic hydrogenogen in the genus of Sporomusa isolated from a charcoal burning pile.</title>
        <authorList>
            <person name="Boeer T."/>
            <person name="Rosenbaum F."/>
            <person name="Eysell L."/>
            <person name="Mueller V."/>
            <person name="Daniel R."/>
            <person name="Poehlein A."/>
        </authorList>
    </citation>
    <scope>NUCLEOTIDE SEQUENCE [LARGE SCALE GENOMIC DNA]</scope>
    <source>
        <strain evidence="1">DSM 3132</strain>
    </source>
</reference>
<dbReference type="Proteomes" id="UP000216052">
    <property type="component" value="Chromosome"/>
</dbReference>